<dbReference type="InterPro" id="IPR059117">
    <property type="entry name" value="APS_kinase_dom"/>
</dbReference>
<comment type="similarity">
    <text evidence="4 14 15">Belongs to the APS kinase family.</text>
</comment>
<feature type="domain" description="APS kinase" evidence="16">
    <location>
        <begin position="33"/>
        <end position="182"/>
    </location>
</feature>
<dbReference type="Gene3D" id="3.40.50.300">
    <property type="entry name" value="P-loop containing nucleotide triphosphate hydrolases"/>
    <property type="match status" value="1"/>
</dbReference>
<dbReference type="GO" id="GO:0000103">
    <property type="term" value="P:sulfate assimilation"/>
    <property type="evidence" value="ECO:0007669"/>
    <property type="project" value="UniProtKB-UniRule"/>
</dbReference>
<evidence type="ECO:0000256" key="7">
    <source>
        <dbReference type="ARBA" id="ARBA00022679"/>
    </source>
</evidence>
<dbReference type="NCBIfam" id="NF003013">
    <property type="entry name" value="PRK03846.1"/>
    <property type="match status" value="1"/>
</dbReference>
<reference evidence="17 18" key="1">
    <citation type="submission" date="2019-08" db="EMBL/GenBank/DDBJ databases">
        <title>Whole-genome Sequencing of e-waste polymer degrading bacterium Pseudomonas sp. strain PE08.</title>
        <authorList>
            <person name="Kirdat K."/>
            <person name="Debbarma P."/>
            <person name="Narawade N."/>
            <person name="Suyal D."/>
            <person name="Thorat V."/>
            <person name="Shouche Y."/>
            <person name="Goel R."/>
            <person name="Yadav A."/>
        </authorList>
    </citation>
    <scope>NUCLEOTIDE SEQUENCE [LARGE SCALE GENOMIC DNA]</scope>
    <source>
        <strain evidence="17 18">PE08</strain>
    </source>
</reference>
<evidence type="ECO:0000256" key="9">
    <source>
        <dbReference type="ARBA" id="ARBA00022777"/>
    </source>
</evidence>
<dbReference type="SUPFAM" id="SSF52540">
    <property type="entry name" value="P-loop containing nucleoside triphosphate hydrolases"/>
    <property type="match status" value="1"/>
</dbReference>
<evidence type="ECO:0000256" key="3">
    <source>
        <dbReference type="ARBA" id="ARBA00004806"/>
    </source>
</evidence>
<dbReference type="GO" id="GO:0004020">
    <property type="term" value="F:adenylylsulfate kinase activity"/>
    <property type="evidence" value="ECO:0007669"/>
    <property type="project" value="UniProtKB-UniRule"/>
</dbReference>
<dbReference type="PANTHER" id="PTHR11055">
    <property type="entry name" value="BIFUNCTIONAL 3'-PHOSPHOADENOSINE 5'-PHOSPHOSULFATE SYNTHASE"/>
    <property type="match status" value="1"/>
</dbReference>
<evidence type="ECO:0000259" key="16">
    <source>
        <dbReference type="Pfam" id="PF01583"/>
    </source>
</evidence>
<evidence type="ECO:0000313" key="18">
    <source>
        <dbReference type="Proteomes" id="UP000327179"/>
    </source>
</evidence>
<comment type="catalytic activity">
    <reaction evidence="1 14 15">
        <text>adenosine 5'-phosphosulfate + ATP = 3'-phosphoadenylyl sulfate + ADP + H(+)</text>
        <dbReference type="Rhea" id="RHEA:24152"/>
        <dbReference type="ChEBI" id="CHEBI:15378"/>
        <dbReference type="ChEBI" id="CHEBI:30616"/>
        <dbReference type="ChEBI" id="CHEBI:58243"/>
        <dbReference type="ChEBI" id="CHEBI:58339"/>
        <dbReference type="ChEBI" id="CHEBI:456216"/>
        <dbReference type="EC" id="2.7.1.25"/>
    </reaction>
</comment>
<dbReference type="Pfam" id="PF01583">
    <property type="entry name" value="APS_kinase"/>
    <property type="match status" value="1"/>
</dbReference>
<dbReference type="EC" id="2.7.1.25" evidence="5 14"/>
<keyword evidence="7 14" id="KW-0808">Transferase</keyword>
<evidence type="ECO:0000256" key="10">
    <source>
        <dbReference type="ARBA" id="ARBA00022840"/>
    </source>
</evidence>
<sequence length="202" mass="22069">MNVTMSGWVMSKATPYALALSARARASIKHQRPRCIWLTGLSGSGKSTLANALEVELNARGLHTYVLDGDNLRGGLCRDLGMSAEDRRENVRRIAEVARLMVDAGLVVIVSAISPFRADREAARQMFAPGEFSTVYVSTSFDACARRDPKGLYQAALEGRIRNFTGLDSPYEPPLDADWEVDTEATALPLAIHELLGFILSN</sequence>
<keyword evidence="8 14" id="KW-0547">Nucleotide-binding</keyword>
<evidence type="ECO:0000256" key="4">
    <source>
        <dbReference type="ARBA" id="ARBA00007008"/>
    </source>
</evidence>
<evidence type="ECO:0000256" key="13">
    <source>
        <dbReference type="ARBA" id="ARBA00031464"/>
    </source>
</evidence>
<dbReference type="EMBL" id="CP043311">
    <property type="protein sequence ID" value="QEY65052.1"/>
    <property type="molecule type" value="Genomic_DNA"/>
</dbReference>
<dbReference type="UniPathway" id="UPA00140">
    <property type="reaction ID" value="UER00205"/>
</dbReference>
<evidence type="ECO:0000256" key="1">
    <source>
        <dbReference type="ARBA" id="ARBA00001823"/>
    </source>
</evidence>
<evidence type="ECO:0000256" key="11">
    <source>
        <dbReference type="ARBA" id="ARBA00029724"/>
    </source>
</evidence>
<dbReference type="InterPro" id="IPR002891">
    <property type="entry name" value="APS"/>
</dbReference>
<evidence type="ECO:0000313" key="17">
    <source>
        <dbReference type="EMBL" id="QEY65052.1"/>
    </source>
</evidence>
<dbReference type="Proteomes" id="UP000327179">
    <property type="component" value="Chromosome"/>
</dbReference>
<evidence type="ECO:0000256" key="2">
    <source>
        <dbReference type="ARBA" id="ARBA00002632"/>
    </source>
</evidence>
<protein>
    <recommendedName>
        <fullName evidence="6 14">Adenylyl-sulfate kinase</fullName>
        <ecNumber evidence="5 14">2.7.1.25</ecNumber>
    </recommendedName>
    <alternativeName>
        <fullName evidence="12 14">APS kinase</fullName>
    </alternativeName>
    <alternativeName>
        <fullName evidence="13 14">ATP adenosine-5'-phosphosulfate 3'-phosphotransferase</fullName>
    </alternativeName>
    <alternativeName>
        <fullName evidence="11 14">Adenosine-5'-phosphosulfate kinase</fullName>
    </alternativeName>
</protein>
<evidence type="ECO:0000256" key="6">
    <source>
        <dbReference type="ARBA" id="ARBA00018163"/>
    </source>
</evidence>
<gene>
    <name evidence="14 17" type="primary">cysC</name>
    <name evidence="17" type="ORF">FXN65_24440</name>
</gene>
<feature type="binding site" evidence="14">
    <location>
        <begin position="40"/>
        <end position="47"/>
    </location>
    <ligand>
        <name>ATP</name>
        <dbReference type="ChEBI" id="CHEBI:30616"/>
    </ligand>
</feature>
<organism evidence="17 18">
    <name type="scientific">Metapseudomonas lalkuanensis</name>
    <dbReference type="NCBI Taxonomy" id="2604832"/>
    <lineage>
        <taxon>Bacteria</taxon>
        <taxon>Pseudomonadati</taxon>
        <taxon>Pseudomonadota</taxon>
        <taxon>Gammaproteobacteria</taxon>
        <taxon>Pseudomonadales</taxon>
        <taxon>Pseudomonadaceae</taxon>
        <taxon>Metapseudomonas</taxon>
    </lineage>
</organism>
<evidence type="ECO:0000256" key="5">
    <source>
        <dbReference type="ARBA" id="ARBA00012121"/>
    </source>
</evidence>
<accession>A0A5J6QTI0</accession>
<evidence type="ECO:0000256" key="15">
    <source>
        <dbReference type="RuleBase" id="RU004347"/>
    </source>
</evidence>
<keyword evidence="10 14" id="KW-0067">ATP-binding</keyword>
<dbReference type="AlphaFoldDB" id="A0A5J6QTI0"/>
<dbReference type="NCBIfam" id="TIGR00455">
    <property type="entry name" value="apsK"/>
    <property type="match status" value="1"/>
</dbReference>
<dbReference type="GO" id="GO:0005524">
    <property type="term" value="F:ATP binding"/>
    <property type="evidence" value="ECO:0007669"/>
    <property type="project" value="UniProtKB-UniRule"/>
</dbReference>
<proteinExistence type="inferred from homology"/>
<dbReference type="HAMAP" id="MF_00065">
    <property type="entry name" value="Adenylyl_sulf_kinase"/>
    <property type="match status" value="1"/>
</dbReference>
<dbReference type="CDD" id="cd02027">
    <property type="entry name" value="APSK"/>
    <property type="match status" value="1"/>
</dbReference>
<dbReference type="PANTHER" id="PTHR11055:SF63">
    <property type="entry name" value="ADENYLYL-SULFATE KINASE 1, CHLOROPLASTIC"/>
    <property type="match status" value="1"/>
</dbReference>
<dbReference type="GO" id="GO:0070814">
    <property type="term" value="P:hydrogen sulfide biosynthetic process"/>
    <property type="evidence" value="ECO:0007669"/>
    <property type="project" value="UniProtKB-UniRule"/>
</dbReference>
<comment type="function">
    <text evidence="2 14 15">Catalyzes the synthesis of activated sulfate.</text>
</comment>
<keyword evidence="9 14" id="KW-0418">Kinase</keyword>
<comment type="pathway">
    <text evidence="3 14 15">Sulfur metabolism; hydrogen sulfide biosynthesis; sulfite from sulfate: step 2/3.</text>
</comment>
<evidence type="ECO:0000256" key="8">
    <source>
        <dbReference type="ARBA" id="ARBA00022741"/>
    </source>
</evidence>
<feature type="active site" description="Phosphoserine intermediate" evidence="14">
    <location>
        <position position="114"/>
    </location>
</feature>
<dbReference type="InterPro" id="IPR027417">
    <property type="entry name" value="P-loop_NTPase"/>
</dbReference>
<keyword evidence="14" id="KW-0597">Phosphoprotein</keyword>
<dbReference type="KEGG" id="plal:FXN65_24440"/>
<keyword evidence="18" id="KW-1185">Reference proteome</keyword>
<name>A0A5J6QTI0_9GAMM</name>
<evidence type="ECO:0000256" key="12">
    <source>
        <dbReference type="ARBA" id="ARBA00031393"/>
    </source>
</evidence>
<evidence type="ECO:0000256" key="14">
    <source>
        <dbReference type="HAMAP-Rule" id="MF_00065"/>
    </source>
</evidence>